<feature type="region of interest" description="Disordered" evidence="1">
    <location>
        <begin position="132"/>
        <end position="194"/>
    </location>
</feature>
<evidence type="ECO:0000256" key="2">
    <source>
        <dbReference type="SAM" id="Phobius"/>
    </source>
</evidence>
<dbReference type="Pfam" id="PF24808">
    <property type="entry name" value="DUF7707"/>
    <property type="match status" value="1"/>
</dbReference>
<feature type="compositionally biased region" description="Polar residues" evidence="1">
    <location>
        <begin position="176"/>
        <end position="194"/>
    </location>
</feature>
<name>A0ABR2IS47_9PEZI</name>
<keyword evidence="5" id="KW-1185">Reference proteome</keyword>
<proteinExistence type="predicted"/>
<dbReference type="PANTHER" id="PTHR38118">
    <property type="entry name" value="ANCHORED CELL WALL PROTEIN 11-RELATED"/>
    <property type="match status" value="1"/>
</dbReference>
<dbReference type="PANTHER" id="PTHR38118:SF2">
    <property type="entry name" value="CDP-ALCOHOL PHOSPHATIDYLTRANSFERASE PROTEIN"/>
    <property type="match status" value="1"/>
</dbReference>
<dbReference type="InterPro" id="IPR056124">
    <property type="entry name" value="DUF7707"/>
</dbReference>
<feature type="compositionally biased region" description="Low complexity" evidence="1">
    <location>
        <begin position="132"/>
        <end position="168"/>
    </location>
</feature>
<gene>
    <name evidence="4" type="ORF">PGQ11_005992</name>
</gene>
<sequence>MSSGASPTIDPSIVPLKTRQGWCLSELNVCGAVCTRIGVVLANGNSTQTNTCDTSSLKYECLCARNVEPNIGAYRASMPALMCNEANKECTGSRRTPRWSAPIRLARLQDVEPRQNGCTSSYQCGTLDTPATDTTSTSTKIPSTTTTSSPSSTSARTATSTSTAASSTNIAPVVPSETNTSVPESPPSSGQGLSTGAKAGIGVGSALGGILIFALLAYWFYCFKGRKQGSKAGNKHEGYNKAELADTQTLGHGIPQELDAPAGESEMAHTQEPTRPPVELG</sequence>
<keyword evidence="2" id="KW-1133">Transmembrane helix</keyword>
<dbReference type="Proteomes" id="UP001390339">
    <property type="component" value="Unassembled WGS sequence"/>
</dbReference>
<comment type="caution">
    <text evidence="4">The sequence shown here is derived from an EMBL/GenBank/DDBJ whole genome shotgun (WGS) entry which is preliminary data.</text>
</comment>
<feature type="domain" description="DUF7707" evidence="3">
    <location>
        <begin position="8"/>
        <end position="93"/>
    </location>
</feature>
<protein>
    <submittedName>
        <fullName evidence="4">Cdp-alcohol phosphatidyltransferase</fullName>
    </submittedName>
</protein>
<evidence type="ECO:0000313" key="4">
    <source>
        <dbReference type="EMBL" id="KAK8867414.1"/>
    </source>
</evidence>
<keyword evidence="2" id="KW-0472">Membrane</keyword>
<reference evidence="4 5" key="1">
    <citation type="journal article" date="2024" name="IMA Fungus">
        <title>Apiospora arundinis, a panoply of carbohydrate-active enzymes and secondary metabolites.</title>
        <authorList>
            <person name="Sorensen T."/>
            <person name="Petersen C."/>
            <person name="Muurmann A.T."/>
            <person name="Christiansen J.V."/>
            <person name="Brundto M.L."/>
            <person name="Overgaard C.K."/>
            <person name="Boysen A.T."/>
            <person name="Wollenberg R.D."/>
            <person name="Larsen T.O."/>
            <person name="Sorensen J.L."/>
            <person name="Nielsen K.L."/>
            <person name="Sondergaard T.E."/>
        </authorList>
    </citation>
    <scope>NUCLEOTIDE SEQUENCE [LARGE SCALE GENOMIC DNA]</scope>
    <source>
        <strain evidence="4 5">AAU 773</strain>
    </source>
</reference>
<evidence type="ECO:0000259" key="3">
    <source>
        <dbReference type="Pfam" id="PF24808"/>
    </source>
</evidence>
<dbReference type="EMBL" id="JAPCWZ010000004">
    <property type="protein sequence ID" value="KAK8867414.1"/>
    <property type="molecule type" value="Genomic_DNA"/>
</dbReference>
<evidence type="ECO:0000256" key="1">
    <source>
        <dbReference type="SAM" id="MobiDB-lite"/>
    </source>
</evidence>
<keyword evidence="2" id="KW-0812">Transmembrane</keyword>
<evidence type="ECO:0000313" key="5">
    <source>
        <dbReference type="Proteomes" id="UP001390339"/>
    </source>
</evidence>
<organism evidence="4 5">
    <name type="scientific">Apiospora arundinis</name>
    <dbReference type="NCBI Taxonomy" id="335852"/>
    <lineage>
        <taxon>Eukaryota</taxon>
        <taxon>Fungi</taxon>
        <taxon>Dikarya</taxon>
        <taxon>Ascomycota</taxon>
        <taxon>Pezizomycotina</taxon>
        <taxon>Sordariomycetes</taxon>
        <taxon>Xylariomycetidae</taxon>
        <taxon>Amphisphaeriales</taxon>
        <taxon>Apiosporaceae</taxon>
        <taxon>Apiospora</taxon>
    </lineage>
</organism>
<accession>A0ABR2IS47</accession>
<feature type="region of interest" description="Disordered" evidence="1">
    <location>
        <begin position="245"/>
        <end position="281"/>
    </location>
</feature>
<feature type="transmembrane region" description="Helical" evidence="2">
    <location>
        <begin position="199"/>
        <end position="221"/>
    </location>
</feature>